<feature type="region of interest" description="Disordered" evidence="1">
    <location>
        <begin position="95"/>
        <end position="150"/>
    </location>
</feature>
<name>A0A5N6R0D1_9ROSI</name>
<protein>
    <submittedName>
        <fullName evidence="2">Uncharacterized protein</fullName>
    </submittedName>
</protein>
<dbReference type="Gene3D" id="6.10.140.1430">
    <property type="match status" value="1"/>
</dbReference>
<dbReference type="OrthoDB" id="1736743at2759"/>
<evidence type="ECO:0000313" key="3">
    <source>
        <dbReference type="Proteomes" id="UP000327013"/>
    </source>
</evidence>
<dbReference type="EMBL" id="CM017323">
    <property type="protein sequence ID" value="KAE8022171.1"/>
    <property type="molecule type" value="Genomic_DNA"/>
</dbReference>
<reference evidence="2 3" key="1">
    <citation type="submission" date="2019-06" db="EMBL/GenBank/DDBJ databases">
        <title>A chromosomal-level reference genome of Carpinus fangiana (Coryloideae, Betulaceae).</title>
        <authorList>
            <person name="Yang X."/>
            <person name="Wang Z."/>
            <person name="Zhang L."/>
            <person name="Hao G."/>
            <person name="Liu J."/>
            <person name="Yang Y."/>
        </authorList>
    </citation>
    <scope>NUCLEOTIDE SEQUENCE [LARGE SCALE GENOMIC DNA]</scope>
    <source>
        <strain evidence="2">Cfa_2016G</strain>
        <tissue evidence="2">Leaf</tissue>
    </source>
</reference>
<dbReference type="Proteomes" id="UP000327013">
    <property type="component" value="Chromosome 3"/>
</dbReference>
<keyword evidence="3" id="KW-1185">Reference proteome</keyword>
<accession>A0A5N6R0D1</accession>
<organism evidence="2 3">
    <name type="scientific">Carpinus fangiana</name>
    <dbReference type="NCBI Taxonomy" id="176857"/>
    <lineage>
        <taxon>Eukaryota</taxon>
        <taxon>Viridiplantae</taxon>
        <taxon>Streptophyta</taxon>
        <taxon>Embryophyta</taxon>
        <taxon>Tracheophyta</taxon>
        <taxon>Spermatophyta</taxon>
        <taxon>Magnoliopsida</taxon>
        <taxon>eudicotyledons</taxon>
        <taxon>Gunneridae</taxon>
        <taxon>Pentapetalae</taxon>
        <taxon>rosids</taxon>
        <taxon>fabids</taxon>
        <taxon>Fagales</taxon>
        <taxon>Betulaceae</taxon>
        <taxon>Carpinus</taxon>
    </lineage>
</organism>
<sequence length="150" mass="16838">MNYFQQPPGQNGACRTRRARANCSVTRSNWLPRGRTRVMKWICFKSYINPNNEEKMHHHSSVCDFQVFSAVFCVFQFPRKQEDMADTTQNMSYRAGEAKGQAQEKASGMMDKAGNVAQSTKESCQQAGQQVMDKAQGAAESVKNAVGMNK</sequence>
<gene>
    <name evidence="2" type="ORF">FH972_007996</name>
</gene>
<dbReference type="InterPro" id="IPR039624">
    <property type="entry name" value="LEA1/2/D7/KIN2"/>
</dbReference>
<evidence type="ECO:0000256" key="1">
    <source>
        <dbReference type="SAM" id="MobiDB-lite"/>
    </source>
</evidence>
<feature type="compositionally biased region" description="Polar residues" evidence="1">
    <location>
        <begin position="116"/>
        <end position="129"/>
    </location>
</feature>
<dbReference type="PANTHER" id="PTHR34191">
    <property type="entry name" value="LATE EMBRYOGENESIS ABUNDANT PROTEIN (LEA) FAMILY PROTEIN"/>
    <property type="match status" value="1"/>
</dbReference>
<proteinExistence type="predicted"/>
<dbReference type="PANTHER" id="PTHR34191:SF34">
    <property type="entry name" value="STRESS-INDUCED PROTEIN KIN2-LIKE"/>
    <property type="match status" value="1"/>
</dbReference>
<dbReference type="AlphaFoldDB" id="A0A5N6R0D1"/>
<evidence type="ECO:0000313" key="2">
    <source>
        <dbReference type="EMBL" id="KAE8022171.1"/>
    </source>
</evidence>